<evidence type="ECO:0000259" key="2">
    <source>
        <dbReference type="PROSITE" id="PS50249"/>
    </source>
</evidence>
<dbReference type="PROSITE" id="PS50249">
    <property type="entry name" value="MPN"/>
    <property type="match status" value="1"/>
</dbReference>
<feature type="region of interest" description="Disordered" evidence="1">
    <location>
        <begin position="748"/>
        <end position="793"/>
    </location>
</feature>
<reference evidence="3" key="1">
    <citation type="submission" date="2021-06" db="EMBL/GenBank/DDBJ databases">
        <authorList>
            <person name="Kallberg Y."/>
            <person name="Tangrot J."/>
            <person name="Rosling A."/>
        </authorList>
    </citation>
    <scope>NUCLEOTIDE SEQUENCE</scope>
    <source>
        <strain evidence="3">BR232B</strain>
    </source>
</reference>
<feature type="compositionally biased region" description="Polar residues" evidence="1">
    <location>
        <begin position="12"/>
        <end position="48"/>
    </location>
</feature>
<dbReference type="InterPro" id="IPR050242">
    <property type="entry name" value="JAMM_MPN+_peptidase_M67A"/>
</dbReference>
<dbReference type="Gene3D" id="3.40.140.10">
    <property type="entry name" value="Cytidine Deaminase, domain 2"/>
    <property type="match status" value="1"/>
</dbReference>
<feature type="compositionally biased region" description="Low complexity" evidence="1">
    <location>
        <begin position="815"/>
        <end position="826"/>
    </location>
</feature>
<feature type="compositionally biased region" description="Low complexity" evidence="1">
    <location>
        <begin position="752"/>
        <end position="763"/>
    </location>
</feature>
<sequence>MQPQLGDAKVTPATTKTKSQSPSKMPNVSQVEQIVSASLQPPNIQTSKPRARRLSMTGDRASGPISPTPRRNGTKKVAADINNRVDDPVGKFRVIIDESVVSALLDCAFSDYKHEVMGYLGGRFDADSNDNEAIVCRINHFVASERNVVSMLTTTVREVEAALDEAVKTFAEMGYRLVGWYRSNLPNSHKSIPVDRDIRKQQSIQLQSPNSIGLIVSVSTRIRPESGLGAYASINPAYGMHIFRTSGANGLHSYASNSHNNFPPYKTSRSGKGKGTENDTIHRVSYTVQRQAYMSPRIMQQMTCTMMNTLRESKQVYSQQLVDCDNKNVQRIFVDSEYESFLINFLKKSVLQFDKTIEQDFRSLAITKHHIKTLISTRINDILTKWQKYRNGDAKENAIRRRELEALAGKHLYRIFGKDIKTESPAVENAYRVTRWLNLNTPTVDVTSRDDTTRSASTANFTSAALGSPVVSDYFSSLKSEMDGDEMMTPTTSIHQFPIHTNNVQACNNNISDVEDNESNMDTDMHEASIVVSSMQNAEKSTKSNGRKRSSISSNEALQSPQKIVKTESNRSTAYNSHQSHLHSNDSMTPPTSHDSISPTIPIASTYLSSRVINEPNETHIKNANAHSYAYNNVTNYRAAYPSPQNGLSISQSITQPVANALSPSPSQSMTNNATNKNSKHPSEGLNLPSIRGLLELSGRSSASSTPAPPSTPTPSSLSNTEMHESNTSFSQLYQPLYPSYRSQYLNYSPMQPSTPQSTLTLPTTPPPSLQPPLQHILSPTGSTSNGATSPTLSTRQYIPIAPSPLTNALNANRPMTLSPSSSTPMYAPSTSPGLQYIHQQNQSTDGHGNDFYIR</sequence>
<evidence type="ECO:0000313" key="4">
    <source>
        <dbReference type="Proteomes" id="UP000789739"/>
    </source>
</evidence>
<accession>A0A9N8Z769</accession>
<dbReference type="PANTHER" id="PTHR10410">
    <property type="entry name" value="EUKARYOTIC TRANSLATION INITIATION FACTOR 3 -RELATED"/>
    <property type="match status" value="1"/>
</dbReference>
<feature type="compositionally biased region" description="Polar residues" evidence="1">
    <location>
        <begin position="718"/>
        <end position="729"/>
    </location>
</feature>
<gene>
    <name evidence="3" type="ORF">PBRASI_LOCUS1428</name>
</gene>
<evidence type="ECO:0000313" key="3">
    <source>
        <dbReference type="EMBL" id="CAG8478096.1"/>
    </source>
</evidence>
<dbReference type="InterPro" id="IPR000555">
    <property type="entry name" value="JAMM/MPN+_dom"/>
</dbReference>
<feature type="region of interest" description="Disordered" evidence="1">
    <location>
        <begin position="1"/>
        <end position="76"/>
    </location>
</feature>
<dbReference type="AlphaFoldDB" id="A0A9N8Z769"/>
<evidence type="ECO:0000256" key="1">
    <source>
        <dbReference type="SAM" id="MobiDB-lite"/>
    </source>
</evidence>
<protein>
    <submittedName>
        <fullName evidence="3">5632_t:CDS:1</fullName>
    </submittedName>
</protein>
<feature type="domain" description="MPN" evidence="2">
    <location>
        <begin position="94"/>
        <end position="237"/>
    </location>
</feature>
<feature type="region of interest" description="Disordered" evidence="1">
    <location>
        <begin position="659"/>
        <end position="729"/>
    </location>
</feature>
<dbReference type="GO" id="GO:0008237">
    <property type="term" value="F:metallopeptidase activity"/>
    <property type="evidence" value="ECO:0007669"/>
    <property type="project" value="InterPro"/>
</dbReference>
<feature type="compositionally biased region" description="Polar residues" evidence="1">
    <location>
        <begin position="551"/>
        <end position="562"/>
    </location>
</feature>
<feature type="region of interest" description="Disordered" evidence="1">
    <location>
        <begin position="805"/>
        <end position="831"/>
    </location>
</feature>
<dbReference type="Pfam" id="PF01398">
    <property type="entry name" value="JAB"/>
    <property type="match status" value="1"/>
</dbReference>
<name>A0A9N8Z769_9GLOM</name>
<feature type="compositionally biased region" description="Polar residues" evidence="1">
    <location>
        <begin position="778"/>
        <end position="793"/>
    </location>
</feature>
<dbReference type="OrthoDB" id="2145297at2759"/>
<keyword evidence="4" id="KW-1185">Reference proteome</keyword>
<dbReference type="EMBL" id="CAJVPI010000092">
    <property type="protein sequence ID" value="CAG8478096.1"/>
    <property type="molecule type" value="Genomic_DNA"/>
</dbReference>
<comment type="caution">
    <text evidence="3">The sequence shown here is derived from an EMBL/GenBank/DDBJ whole genome shotgun (WGS) entry which is preliminary data.</text>
</comment>
<feature type="compositionally biased region" description="Polar residues" evidence="1">
    <location>
        <begin position="570"/>
        <end position="579"/>
    </location>
</feature>
<proteinExistence type="predicted"/>
<organism evidence="3 4">
    <name type="scientific">Paraglomus brasilianum</name>
    <dbReference type="NCBI Taxonomy" id="144538"/>
    <lineage>
        <taxon>Eukaryota</taxon>
        <taxon>Fungi</taxon>
        <taxon>Fungi incertae sedis</taxon>
        <taxon>Mucoromycota</taxon>
        <taxon>Glomeromycotina</taxon>
        <taxon>Glomeromycetes</taxon>
        <taxon>Paraglomerales</taxon>
        <taxon>Paraglomeraceae</taxon>
        <taxon>Paraglomus</taxon>
    </lineage>
</organism>
<feature type="compositionally biased region" description="Polar residues" evidence="1">
    <location>
        <begin position="585"/>
        <end position="599"/>
    </location>
</feature>
<feature type="compositionally biased region" description="Polar residues" evidence="1">
    <location>
        <begin position="659"/>
        <end position="677"/>
    </location>
</feature>
<dbReference type="Proteomes" id="UP000789739">
    <property type="component" value="Unassembled WGS sequence"/>
</dbReference>
<dbReference type="InterPro" id="IPR037518">
    <property type="entry name" value="MPN"/>
</dbReference>
<feature type="region of interest" description="Disordered" evidence="1">
    <location>
        <begin position="534"/>
        <end position="600"/>
    </location>
</feature>